<keyword evidence="4 5" id="KW-0173">Coenzyme A biosynthesis</keyword>
<dbReference type="GO" id="GO:0005524">
    <property type="term" value="F:ATP binding"/>
    <property type="evidence" value="ECO:0007669"/>
    <property type="project" value="UniProtKB-UniRule"/>
</dbReference>
<keyword evidence="5" id="KW-0963">Cytoplasm</keyword>
<proteinExistence type="inferred from homology"/>
<dbReference type="HAMAP" id="MF_00376">
    <property type="entry name" value="Dephospho_CoA_kinase"/>
    <property type="match status" value="1"/>
</dbReference>
<dbReference type="OrthoDB" id="9812943at2"/>
<dbReference type="InterPro" id="IPR027417">
    <property type="entry name" value="P-loop_NTPase"/>
</dbReference>
<dbReference type="PANTHER" id="PTHR10695">
    <property type="entry name" value="DEPHOSPHO-COA KINASE-RELATED"/>
    <property type="match status" value="1"/>
</dbReference>
<dbReference type="Proteomes" id="UP000280066">
    <property type="component" value="Unassembled WGS sequence"/>
</dbReference>
<feature type="binding site" evidence="5">
    <location>
        <begin position="11"/>
        <end position="16"/>
    </location>
    <ligand>
        <name>ATP</name>
        <dbReference type="ChEBI" id="CHEBI:30616"/>
    </ligand>
</feature>
<dbReference type="InterPro" id="IPR001977">
    <property type="entry name" value="Depp_CoAkinase"/>
</dbReference>
<comment type="function">
    <text evidence="5">Catalyzes the phosphorylation of the 3'-hydroxyl group of dephosphocoenzyme A to form coenzyme A.</text>
</comment>
<evidence type="ECO:0000313" key="7">
    <source>
        <dbReference type="EMBL" id="RSK37526.1"/>
    </source>
</evidence>
<dbReference type="RefSeq" id="WP_125426361.1">
    <property type="nucleotide sequence ID" value="NZ_RWIS01000001.1"/>
</dbReference>
<dbReference type="AlphaFoldDB" id="A0A428JU02"/>
<evidence type="ECO:0000256" key="6">
    <source>
        <dbReference type="NCBIfam" id="TIGR00152"/>
    </source>
</evidence>
<keyword evidence="3 5" id="KW-0067">ATP-binding</keyword>
<dbReference type="CDD" id="cd02022">
    <property type="entry name" value="DPCK"/>
    <property type="match status" value="1"/>
</dbReference>
<evidence type="ECO:0000313" key="8">
    <source>
        <dbReference type="Proteomes" id="UP000280066"/>
    </source>
</evidence>
<comment type="caution">
    <text evidence="7">The sequence shown here is derived from an EMBL/GenBank/DDBJ whole genome shotgun (WGS) entry which is preliminary data.</text>
</comment>
<dbReference type="GO" id="GO:0005737">
    <property type="term" value="C:cytoplasm"/>
    <property type="evidence" value="ECO:0007669"/>
    <property type="project" value="UniProtKB-SubCell"/>
</dbReference>
<evidence type="ECO:0000256" key="5">
    <source>
        <dbReference type="HAMAP-Rule" id="MF_00376"/>
    </source>
</evidence>
<comment type="subcellular location">
    <subcellularLocation>
        <location evidence="5">Cytoplasm</location>
    </subcellularLocation>
</comment>
<sequence>MLQIGITGGIGSGKSVVCRLFQTLGVPVYDSDARAKWVMAHNPQLRDELRATFGPETFDAQGLLNRTYLAQVAFPDPVHLARLNALVHPHVGQDFAGWAAARRTEGHTYVLKEAALLYESGAYRQLDRIITVFAPLEIRQARVLRRDPHRTPDDIQNIMGKQLSEEEKRQRANYVLLNDDQHLLIPQVLELDQAFCRLAG</sequence>
<dbReference type="NCBIfam" id="TIGR00152">
    <property type="entry name" value="dephospho-CoA kinase"/>
    <property type="match status" value="1"/>
</dbReference>
<dbReference type="Pfam" id="PF01121">
    <property type="entry name" value="CoaE"/>
    <property type="match status" value="1"/>
</dbReference>
<comment type="similarity">
    <text evidence="1 5">Belongs to the CoaE family.</text>
</comment>
<keyword evidence="5 7" id="KW-0418">Kinase</keyword>
<comment type="pathway">
    <text evidence="5">Cofactor biosynthesis; coenzyme A biosynthesis; CoA from (R)-pantothenate: step 5/5.</text>
</comment>
<keyword evidence="5 7" id="KW-0808">Transferase</keyword>
<evidence type="ECO:0000256" key="1">
    <source>
        <dbReference type="ARBA" id="ARBA00009018"/>
    </source>
</evidence>
<gene>
    <name evidence="5" type="primary">coaE</name>
    <name evidence="7" type="ORF">EI290_02435</name>
</gene>
<evidence type="ECO:0000256" key="2">
    <source>
        <dbReference type="ARBA" id="ARBA00022741"/>
    </source>
</evidence>
<protein>
    <recommendedName>
        <fullName evidence="5 6">Dephospho-CoA kinase</fullName>
        <ecNumber evidence="5 6">2.7.1.24</ecNumber>
    </recommendedName>
    <alternativeName>
        <fullName evidence="5">Dephosphocoenzyme A kinase</fullName>
    </alternativeName>
</protein>
<dbReference type="EMBL" id="RWIS01000001">
    <property type="protein sequence ID" value="RSK37526.1"/>
    <property type="molecule type" value="Genomic_DNA"/>
</dbReference>
<comment type="catalytic activity">
    <reaction evidence="5">
        <text>3'-dephospho-CoA + ATP = ADP + CoA + H(+)</text>
        <dbReference type="Rhea" id="RHEA:18245"/>
        <dbReference type="ChEBI" id="CHEBI:15378"/>
        <dbReference type="ChEBI" id="CHEBI:30616"/>
        <dbReference type="ChEBI" id="CHEBI:57287"/>
        <dbReference type="ChEBI" id="CHEBI:57328"/>
        <dbReference type="ChEBI" id="CHEBI:456216"/>
        <dbReference type="EC" id="2.7.1.24"/>
    </reaction>
</comment>
<keyword evidence="8" id="KW-1185">Reference proteome</keyword>
<dbReference type="EC" id="2.7.1.24" evidence="5 6"/>
<dbReference type="PANTHER" id="PTHR10695:SF46">
    <property type="entry name" value="BIFUNCTIONAL COENZYME A SYNTHASE-RELATED"/>
    <property type="match status" value="1"/>
</dbReference>
<dbReference type="PROSITE" id="PS51219">
    <property type="entry name" value="DPCK"/>
    <property type="match status" value="1"/>
</dbReference>
<accession>A0A428JU02</accession>
<name>A0A428JU02_9BACT</name>
<dbReference type="Gene3D" id="3.40.50.300">
    <property type="entry name" value="P-loop containing nucleotide triphosphate hydrolases"/>
    <property type="match status" value="1"/>
</dbReference>
<dbReference type="GO" id="GO:0015937">
    <property type="term" value="P:coenzyme A biosynthetic process"/>
    <property type="evidence" value="ECO:0007669"/>
    <property type="project" value="UniProtKB-UniRule"/>
</dbReference>
<dbReference type="UniPathway" id="UPA00241">
    <property type="reaction ID" value="UER00356"/>
</dbReference>
<organism evidence="7 8">
    <name type="scientific">Hymenobacter metallilatus</name>
    <dbReference type="NCBI Taxonomy" id="2493666"/>
    <lineage>
        <taxon>Bacteria</taxon>
        <taxon>Pseudomonadati</taxon>
        <taxon>Bacteroidota</taxon>
        <taxon>Cytophagia</taxon>
        <taxon>Cytophagales</taxon>
        <taxon>Hymenobacteraceae</taxon>
        <taxon>Hymenobacter</taxon>
    </lineage>
</organism>
<reference evidence="7 8" key="1">
    <citation type="submission" date="2018-12" db="EMBL/GenBank/DDBJ databases">
        <authorList>
            <person name="Feng G."/>
            <person name="Zhu H."/>
        </authorList>
    </citation>
    <scope>NUCLEOTIDE SEQUENCE [LARGE SCALE GENOMIC DNA]</scope>
    <source>
        <strain evidence="7 8">9PBR-2</strain>
    </source>
</reference>
<keyword evidence="2 5" id="KW-0547">Nucleotide-binding</keyword>
<dbReference type="GO" id="GO:0004140">
    <property type="term" value="F:dephospho-CoA kinase activity"/>
    <property type="evidence" value="ECO:0007669"/>
    <property type="project" value="UniProtKB-UniRule"/>
</dbReference>
<dbReference type="SUPFAM" id="SSF52540">
    <property type="entry name" value="P-loop containing nucleoside triphosphate hydrolases"/>
    <property type="match status" value="1"/>
</dbReference>
<evidence type="ECO:0000256" key="3">
    <source>
        <dbReference type="ARBA" id="ARBA00022840"/>
    </source>
</evidence>
<evidence type="ECO:0000256" key="4">
    <source>
        <dbReference type="ARBA" id="ARBA00022993"/>
    </source>
</evidence>